<evidence type="ECO:0000313" key="2">
    <source>
        <dbReference type="EMBL" id="PQJ53360.1"/>
    </source>
</evidence>
<protein>
    <recommendedName>
        <fullName evidence="4">DUF3718 domain-containing protein</fullName>
    </recommendedName>
</protein>
<evidence type="ECO:0000256" key="1">
    <source>
        <dbReference type="SAM" id="SignalP"/>
    </source>
</evidence>
<dbReference type="Proteomes" id="UP000239007">
    <property type="component" value="Unassembled WGS sequence"/>
</dbReference>
<accession>A0A2S7UVS2</accession>
<gene>
    <name evidence="2" type="ORF">BTO11_06535</name>
</gene>
<dbReference type="RefSeq" id="WP_105051843.1">
    <property type="nucleotide sequence ID" value="NZ_BMYG01000003.1"/>
</dbReference>
<comment type="caution">
    <text evidence="2">The sequence shown here is derived from an EMBL/GenBank/DDBJ whole genome shotgun (WGS) entry which is preliminary data.</text>
</comment>
<reference evidence="2 3" key="1">
    <citation type="submission" date="2016-12" db="EMBL/GenBank/DDBJ databases">
        <title>Diversity of luminous bacteria.</title>
        <authorList>
            <person name="Yoshizawa S."/>
            <person name="Kogure K."/>
        </authorList>
    </citation>
    <scope>NUCLEOTIDE SEQUENCE [LARGE SCALE GENOMIC DNA]</scope>
    <source>
        <strain evidence="2 3">SA4-48</strain>
    </source>
</reference>
<evidence type="ECO:0008006" key="4">
    <source>
        <dbReference type="Google" id="ProtNLM"/>
    </source>
</evidence>
<keyword evidence="1" id="KW-0732">Signal</keyword>
<dbReference type="InterPro" id="IPR022193">
    <property type="entry name" value="DUF3718"/>
</dbReference>
<evidence type="ECO:0000313" key="3">
    <source>
        <dbReference type="Proteomes" id="UP000239007"/>
    </source>
</evidence>
<feature type="signal peptide" evidence="1">
    <location>
        <begin position="1"/>
        <end position="25"/>
    </location>
</feature>
<name>A0A2S7UVS2_9GAMM</name>
<sequence length="122" mass="12865">MKTLIAALTLVIGFASASFTQTAQAASADALNGICENVAADNKSRFRKKLKESGMKLRDIYTGISCGGENLVRYAMTNKAETVGSYIVKRMPASHFAASGDLDWANTSGHANSSIATSIASR</sequence>
<keyword evidence="3" id="KW-1185">Reference proteome</keyword>
<proteinExistence type="predicted"/>
<dbReference type="Pfam" id="PF12514">
    <property type="entry name" value="DUF3718"/>
    <property type="match status" value="1"/>
</dbReference>
<feature type="chain" id="PRO_5015423074" description="DUF3718 domain-containing protein" evidence="1">
    <location>
        <begin position="26"/>
        <end position="122"/>
    </location>
</feature>
<dbReference type="EMBL" id="MSCH01000003">
    <property type="protein sequence ID" value="PQJ53360.1"/>
    <property type="molecule type" value="Genomic_DNA"/>
</dbReference>
<dbReference type="OrthoDB" id="6197363at2"/>
<organism evidence="2 3">
    <name type="scientific">Psychrosphaera saromensis</name>
    <dbReference type="NCBI Taxonomy" id="716813"/>
    <lineage>
        <taxon>Bacteria</taxon>
        <taxon>Pseudomonadati</taxon>
        <taxon>Pseudomonadota</taxon>
        <taxon>Gammaproteobacteria</taxon>
        <taxon>Alteromonadales</taxon>
        <taxon>Pseudoalteromonadaceae</taxon>
        <taxon>Psychrosphaera</taxon>
    </lineage>
</organism>
<dbReference type="AlphaFoldDB" id="A0A2S7UVS2"/>